<comment type="caution">
    <text evidence="2">The sequence shown here is derived from an EMBL/GenBank/DDBJ whole genome shotgun (WGS) entry which is preliminary data.</text>
</comment>
<reference evidence="2" key="1">
    <citation type="submission" date="2020-03" db="EMBL/GenBank/DDBJ databases">
        <authorList>
            <person name="Weist P."/>
        </authorList>
    </citation>
    <scope>NUCLEOTIDE SEQUENCE</scope>
</reference>
<feature type="compositionally biased region" description="Basic and acidic residues" evidence="1">
    <location>
        <begin position="17"/>
        <end position="26"/>
    </location>
</feature>
<evidence type="ECO:0000256" key="1">
    <source>
        <dbReference type="SAM" id="MobiDB-lite"/>
    </source>
</evidence>
<accession>A0A9N7TQY2</accession>
<sequence length="115" mass="12775">MTATALSSHFPSTEVFRPPREQRRPLEAGPSLQLRSADAQAWTSESCVGAPQTPSGRHDHGDVDFERERGGITVTPQLPVAGETSVTQNPSRLQIHQREIRSSCRRQALLHIFHI</sequence>
<keyword evidence="3" id="KW-1185">Reference proteome</keyword>
<feature type="compositionally biased region" description="Polar residues" evidence="1">
    <location>
        <begin position="1"/>
        <end position="11"/>
    </location>
</feature>
<protein>
    <submittedName>
        <fullName evidence="2">Uncharacterized protein</fullName>
    </submittedName>
</protein>
<gene>
    <name evidence="2" type="ORF">PLEPLA_LOCUS5262</name>
</gene>
<feature type="region of interest" description="Disordered" evidence="1">
    <location>
        <begin position="1"/>
        <end position="64"/>
    </location>
</feature>
<organism evidence="2 3">
    <name type="scientific">Pleuronectes platessa</name>
    <name type="common">European plaice</name>
    <dbReference type="NCBI Taxonomy" id="8262"/>
    <lineage>
        <taxon>Eukaryota</taxon>
        <taxon>Metazoa</taxon>
        <taxon>Chordata</taxon>
        <taxon>Craniata</taxon>
        <taxon>Vertebrata</taxon>
        <taxon>Euteleostomi</taxon>
        <taxon>Actinopterygii</taxon>
        <taxon>Neopterygii</taxon>
        <taxon>Teleostei</taxon>
        <taxon>Neoteleostei</taxon>
        <taxon>Acanthomorphata</taxon>
        <taxon>Carangaria</taxon>
        <taxon>Pleuronectiformes</taxon>
        <taxon>Pleuronectoidei</taxon>
        <taxon>Pleuronectidae</taxon>
        <taxon>Pleuronectes</taxon>
    </lineage>
</organism>
<evidence type="ECO:0000313" key="2">
    <source>
        <dbReference type="EMBL" id="CAB1417460.1"/>
    </source>
</evidence>
<dbReference type="AlphaFoldDB" id="A0A9N7TQY2"/>
<dbReference type="Proteomes" id="UP001153269">
    <property type="component" value="Unassembled WGS sequence"/>
</dbReference>
<name>A0A9N7TQY2_PLEPL</name>
<proteinExistence type="predicted"/>
<dbReference type="EMBL" id="CADEAL010000265">
    <property type="protein sequence ID" value="CAB1417460.1"/>
    <property type="molecule type" value="Genomic_DNA"/>
</dbReference>
<evidence type="ECO:0000313" key="3">
    <source>
        <dbReference type="Proteomes" id="UP001153269"/>
    </source>
</evidence>